<dbReference type="Gene3D" id="1.10.8.60">
    <property type="match status" value="1"/>
</dbReference>
<dbReference type="InterPro" id="IPR041569">
    <property type="entry name" value="AAA_lid_3"/>
</dbReference>
<dbReference type="Proteomes" id="UP000239001">
    <property type="component" value="Unassembled WGS sequence"/>
</dbReference>
<dbReference type="PANTHER" id="PTHR42960">
    <property type="entry name" value="YCF46 PROTEIN"/>
    <property type="match status" value="1"/>
</dbReference>
<feature type="domain" description="AAA ATPase AAA+ lid" evidence="3">
    <location>
        <begin position="25"/>
        <end position="58"/>
    </location>
</feature>
<comment type="caution">
    <text evidence="4">The sequence shown here is derived from an EMBL/GenBank/DDBJ whole genome shotgun (WGS) entry which is preliminary data.</text>
</comment>
<accession>A0A2T1LR29</accession>
<dbReference type="EMBL" id="PXOH01000054">
    <property type="protein sequence ID" value="PSF30539.1"/>
    <property type="molecule type" value="Genomic_DNA"/>
</dbReference>
<dbReference type="PANTHER" id="PTHR42960:SF1">
    <property type="entry name" value="YCF46 PROTEIN"/>
    <property type="match status" value="1"/>
</dbReference>
<keyword evidence="2" id="KW-0067">ATP-binding</keyword>
<sequence length="112" mass="12411">SQLLSYVSDRSDNNLVMIYVCRHALDSLIDQTPDFSGAEIKSVVEDAAINAFYEGKKISYEDLKNAITKTIPLALTKAEQIQSIRNWAATSARTASTITTNQKGSRQINMLQ</sequence>
<protein>
    <recommendedName>
        <fullName evidence="3">AAA ATPase AAA+ lid domain-containing protein</fullName>
    </recommendedName>
</protein>
<organism evidence="4 5">
    <name type="scientific">Aphanothece hegewaldii CCALA 016</name>
    <dbReference type="NCBI Taxonomy" id="2107694"/>
    <lineage>
        <taxon>Bacteria</taxon>
        <taxon>Bacillati</taxon>
        <taxon>Cyanobacteriota</taxon>
        <taxon>Cyanophyceae</taxon>
        <taxon>Oscillatoriophycideae</taxon>
        <taxon>Chroococcales</taxon>
        <taxon>Aphanothecaceae</taxon>
        <taxon>Aphanothece</taxon>
    </lineage>
</organism>
<gene>
    <name evidence="4" type="ORF">C7H19_23800</name>
</gene>
<reference evidence="4 5" key="1">
    <citation type="submission" date="2018-03" db="EMBL/GenBank/DDBJ databases">
        <title>The ancient ancestry and fast evolution of plastids.</title>
        <authorList>
            <person name="Moore K.R."/>
            <person name="Magnabosco C."/>
            <person name="Momper L."/>
            <person name="Gold D.A."/>
            <person name="Bosak T."/>
            <person name="Fournier G.P."/>
        </authorList>
    </citation>
    <scope>NUCLEOTIDE SEQUENCE [LARGE SCALE GENOMIC DNA]</scope>
    <source>
        <strain evidence="4 5">CCALA 016</strain>
    </source>
</reference>
<proteinExistence type="predicted"/>
<evidence type="ECO:0000313" key="4">
    <source>
        <dbReference type="EMBL" id="PSF30539.1"/>
    </source>
</evidence>
<evidence type="ECO:0000256" key="1">
    <source>
        <dbReference type="ARBA" id="ARBA00022741"/>
    </source>
</evidence>
<name>A0A2T1LR29_9CHRO</name>
<dbReference type="GO" id="GO:0005524">
    <property type="term" value="F:ATP binding"/>
    <property type="evidence" value="ECO:0007669"/>
    <property type="project" value="UniProtKB-KW"/>
</dbReference>
<keyword evidence="5" id="KW-1185">Reference proteome</keyword>
<dbReference type="InterPro" id="IPR052381">
    <property type="entry name" value="AAA_domain_protein"/>
</dbReference>
<dbReference type="AlphaFoldDB" id="A0A2T1LR29"/>
<feature type="non-terminal residue" evidence="4">
    <location>
        <position position="1"/>
    </location>
</feature>
<evidence type="ECO:0000259" key="3">
    <source>
        <dbReference type="Pfam" id="PF17862"/>
    </source>
</evidence>
<reference evidence="4 5" key="2">
    <citation type="submission" date="2018-03" db="EMBL/GenBank/DDBJ databases">
        <authorList>
            <person name="Keele B.F."/>
        </authorList>
    </citation>
    <scope>NUCLEOTIDE SEQUENCE [LARGE SCALE GENOMIC DNA]</scope>
    <source>
        <strain evidence="4 5">CCALA 016</strain>
    </source>
</reference>
<evidence type="ECO:0000313" key="5">
    <source>
        <dbReference type="Proteomes" id="UP000239001"/>
    </source>
</evidence>
<dbReference type="Pfam" id="PF17862">
    <property type="entry name" value="AAA_lid_3"/>
    <property type="match status" value="1"/>
</dbReference>
<keyword evidence="1" id="KW-0547">Nucleotide-binding</keyword>
<evidence type="ECO:0000256" key="2">
    <source>
        <dbReference type="ARBA" id="ARBA00022840"/>
    </source>
</evidence>